<dbReference type="PANTHER" id="PTHR18952">
    <property type="entry name" value="CARBONIC ANHYDRASE"/>
    <property type="match status" value="1"/>
</dbReference>
<evidence type="ECO:0000256" key="4">
    <source>
        <dbReference type="ARBA" id="ARBA00022833"/>
    </source>
</evidence>
<dbReference type="PROSITE" id="PS51144">
    <property type="entry name" value="ALPHA_CA_2"/>
    <property type="match status" value="1"/>
</dbReference>
<dbReference type="RefSeq" id="WP_083197191.1">
    <property type="nucleotide sequence ID" value="NZ_CP013244.1"/>
</dbReference>
<feature type="signal peptide" evidence="8">
    <location>
        <begin position="1"/>
        <end position="24"/>
    </location>
</feature>
<dbReference type="InterPro" id="IPR036398">
    <property type="entry name" value="CA_dom_sf"/>
</dbReference>
<dbReference type="GO" id="GO:0008270">
    <property type="term" value="F:zinc ion binding"/>
    <property type="evidence" value="ECO:0007669"/>
    <property type="project" value="InterPro"/>
</dbReference>
<accession>A0A1B1AG81</accession>
<sequence length="291" mass="30411">MRLGSAASALALLLAACGAGNGSAHQEEAVHEAHAPEAGHGETAASGHGVSLGPAEAHGATAARQTASHQGAAHWAYNNQRAWAGVSGLCGRGQEQSPINLSSAAPMAEVPDLTPRYLPIDGGFVNNGHTLQFNPAQSAATLAIGHDNYAFAQFHFHAPAEHMLDHRAYPAELHFVHRNEAGQLAVVGVFIEEGAPNSALAALLSHAPREHGDEFAEHLSVNLMALLPPDRTYFAYAGSLTTPPCSEGVRWNVLRTPITASPEQIAALREALGSSSRHTQPVNARTVLLGS</sequence>
<dbReference type="KEGG" id="cbot:ATE48_06400"/>
<comment type="similarity">
    <text evidence="1">Belongs to the alpha-carbonic anhydrase family.</text>
</comment>
<evidence type="ECO:0000313" key="10">
    <source>
        <dbReference type="EMBL" id="ANP45572.1"/>
    </source>
</evidence>
<feature type="domain" description="Alpha-carbonic anhydrase" evidence="9">
    <location>
        <begin position="73"/>
        <end position="291"/>
    </location>
</feature>
<dbReference type="PANTHER" id="PTHR18952:SF265">
    <property type="entry name" value="CARBONIC ANHYDRASE"/>
    <property type="match status" value="1"/>
</dbReference>
<feature type="compositionally biased region" description="Basic and acidic residues" evidence="7">
    <location>
        <begin position="25"/>
        <end position="40"/>
    </location>
</feature>
<dbReference type="EMBL" id="CP013244">
    <property type="protein sequence ID" value="ANP45572.1"/>
    <property type="molecule type" value="Genomic_DNA"/>
</dbReference>
<dbReference type="Pfam" id="PF00194">
    <property type="entry name" value="Carb_anhydrase"/>
    <property type="match status" value="1"/>
</dbReference>
<keyword evidence="4" id="KW-0862">Zinc</keyword>
<evidence type="ECO:0000259" key="9">
    <source>
        <dbReference type="PROSITE" id="PS51144"/>
    </source>
</evidence>
<dbReference type="GO" id="GO:0004089">
    <property type="term" value="F:carbonate dehydratase activity"/>
    <property type="evidence" value="ECO:0007669"/>
    <property type="project" value="UniProtKB-EC"/>
</dbReference>
<gene>
    <name evidence="10" type="ORF">ATE48_06400</name>
</gene>
<keyword evidence="3" id="KW-0479">Metal-binding</keyword>
<evidence type="ECO:0000256" key="2">
    <source>
        <dbReference type="ARBA" id="ARBA00012925"/>
    </source>
</evidence>
<dbReference type="InterPro" id="IPR001148">
    <property type="entry name" value="CA_dom"/>
</dbReference>
<feature type="chain" id="PRO_5008518765" description="carbonic anhydrase" evidence="8">
    <location>
        <begin position="25"/>
        <end position="291"/>
    </location>
</feature>
<keyword evidence="11" id="KW-1185">Reference proteome</keyword>
<feature type="region of interest" description="Disordered" evidence="7">
    <location>
        <begin position="25"/>
        <end position="67"/>
    </location>
</feature>
<dbReference type="AlphaFoldDB" id="A0A1B1AG81"/>
<evidence type="ECO:0000256" key="5">
    <source>
        <dbReference type="ARBA" id="ARBA00023239"/>
    </source>
</evidence>
<proteinExistence type="inferred from homology"/>
<organism evidence="10 11">
    <name type="scientific">Candidatus Viadribacter manganicus</name>
    <dbReference type="NCBI Taxonomy" id="1759059"/>
    <lineage>
        <taxon>Bacteria</taxon>
        <taxon>Pseudomonadati</taxon>
        <taxon>Pseudomonadota</taxon>
        <taxon>Alphaproteobacteria</taxon>
        <taxon>Hyphomonadales</taxon>
        <taxon>Hyphomonadaceae</taxon>
        <taxon>Candidatus Viadribacter</taxon>
    </lineage>
</organism>
<dbReference type="Gene3D" id="3.10.200.10">
    <property type="entry name" value="Alpha carbonic anhydrase"/>
    <property type="match status" value="1"/>
</dbReference>
<dbReference type="SUPFAM" id="SSF51069">
    <property type="entry name" value="Carbonic anhydrase"/>
    <property type="match status" value="1"/>
</dbReference>
<dbReference type="InterPro" id="IPR023561">
    <property type="entry name" value="Carbonic_anhydrase_a-class"/>
</dbReference>
<name>A0A1B1AG81_9PROT</name>
<dbReference type="STRING" id="1759059.ATE48_06400"/>
<keyword evidence="5" id="KW-0456">Lyase</keyword>
<dbReference type="InterPro" id="IPR041891">
    <property type="entry name" value="Alpha_CA_prokaryot-like"/>
</dbReference>
<evidence type="ECO:0000313" key="11">
    <source>
        <dbReference type="Proteomes" id="UP000092498"/>
    </source>
</evidence>
<evidence type="ECO:0000256" key="1">
    <source>
        <dbReference type="ARBA" id="ARBA00010718"/>
    </source>
</evidence>
<dbReference type="PROSITE" id="PS51257">
    <property type="entry name" value="PROKAR_LIPOPROTEIN"/>
    <property type="match status" value="1"/>
</dbReference>
<evidence type="ECO:0000256" key="3">
    <source>
        <dbReference type="ARBA" id="ARBA00022723"/>
    </source>
</evidence>
<dbReference type="InParanoid" id="A0A1B1AG81"/>
<evidence type="ECO:0000256" key="6">
    <source>
        <dbReference type="ARBA" id="ARBA00048348"/>
    </source>
</evidence>
<evidence type="ECO:0000256" key="8">
    <source>
        <dbReference type="SAM" id="SignalP"/>
    </source>
</evidence>
<dbReference type="OrthoDB" id="5327615at2"/>
<dbReference type="CDD" id="cd03124">
    <property type="entry name" value="alpha_CA_prokaryotic_like"/>
    <property type="match status" value="1"/>
</dbReference>
<comment type="catalytic activity">
    <reaction evidence="6">
        <text>hydrogencarbonate + H(+) = CO2 + H2O</text>
        <dbReference type="Rhea" id="RHEA:10748"/>
        <dbReference type="ChEBI" id="CHEBI:15377"/>
        <dbReference type="ChEBI" id="CHEBI:15378"/>
        <dbReference type="ChEBI" id="CHEBI:16526"/>
        <dbReference type="ChEBI" id="CHEBI:17544"/>
        <dbReference type="EC" id="4.2.1.1"/>
    </reaction>
</comment>
<dbReference type="SMART" id="SM01057">
    <property type="entry name" value="Carb_anhydrase"/>
    <property type="match status" value="1"/>
</dbReference>
<dbReference type="Proteomes" id="UP000092498">
    <property type="component" value="Chromosome"/>
</dbReference>
<reference evidence="10 11" key="1">
    <citation type="submission" date="2015-11" db="EMBL/GenBank/DDBJ databases">
        <title>Whole-Genome Sequence of Candidatus Oderbacter manganicum from the National Park Lower Oder Valley, Germany.</title>
        <authorList>
            <person name="Braun B."/>
            <person name="Liere K."/>
            <person name="Szewzyk U."/>
        </authorList>
    </citation>
    <scope>NUCLEOTIDE SEQUENCE [LARGE SCALE GENOMIC DNA]</scope>
    <source>
        <strain evidence="10 11">OTSz_A_272</strain>
    </source>
</reference>
<keyword evidence="8" id="KW-0732">Signal</keyword>
<dbReference type="EC" id="4.2.1.1" evidence="2"/>
<evidence type="ECO:0000256" key="7">
    <source>
        <dbReference type="SAM" id="MobiDB-lite"/>
    </source>
</evidence>
<protein>
    <recommendedName>
        <fullName evidence="2">carbonic anhydrase</fullName>
        <ecNumber evidence="2">4.2.1.1</ecNumber>
    </recommendedName>
</protein>